<dbReference type="Gene3D" id="2.120.10.30">
    <property type="entry name" value="TolB, C-terminal domain"/>
    <property type="match status" value="1"/>
</dbReference>
<protein>
    <recommendedName>
        <fullName evidence="3">Peptidase S9 prolyl oligopeptidase catalytic domain-containing protein</fullName>
    </recommendedName>
</protein>
<feature type="domain" description="Peptidase S9 prolyl oligopeptidase catalytic" evidence="3">
    <location>
        <begin position="317"/>
        <end position="392"/>
    </location>
</feature>
<dbReference type="STRING" id="1179773.BN6_27870"/>
<dbReference type="SUPFAM" id="SSF53474">
    <property type="entry name" value="alpha/beta-Hydrolases"/>
    <property type="match status" value="1"/>
</dbReference>
<proteinExistence type="predicted"/>
<dbReference type="AlphaFoldDB" id="K0JZP4"/>
<evidence type="ECO:0000256" key="2">
    <source>
        <dbReference type="ARBA" id="ARBA00022825"/>
    </source>
</evidence>
<keyword evidence="1" id="KW-0378">Hydrolase</keyword>
<evidence type="ECO:0000256" key="1">
    <source>
        <dbReference type="ARBA" id="ARBA00022801"/>
    </source>
</evidence>
<dbReference type="HOGENOM" id="CLU_690563_0_0_11"/>
<dbReference type="GO" id="GO:0004252">
    <property type="term" value="F:serine-type endopeptidase activity"/>
    <property type="evidence" value="ECO:0007669"/>
    <property type="project" value="TreeGrafter"/>
</dbReference>
<dbReference type="eggNOG" id="COG1506">
    <property type="taxonomic scope" value="Bacteria"/>
</dbReference>
<dbReference type="PANTHER" id="PTHR42776">
    <property type="entry name" value="SERINE PEPTIDASE S9 FAMILY MEMBER"/>
    <property type="match status" value="1"/>
</dbReference>
<feature type="domain" description="Peptidase S9 prolyl oligopeptidase catalytic" evidence="3">
    <location>
        <begin position="275"/>
        <end position="315"/>
    </location>
</feature>
<organism evidence="4 5">
    <name type="scientific">Saccharothrix espanaensis (strain ATCC 51144 / DSM 44229 / JCM 9112 / NBRC 15066 / NRRL 15764)</name>
    <dbReference type="NCBI Taxonomy" id="1179773"/>
    <lineage>
        <taxon>Bacteria</taxon>
        <taxon>Bacillati</taxon>
        <taxon>Actinomycetota</taxon>
        <taxon>Actinomycetes</taxon>
        <taxon>Pseudonocardiales</taxon>
        <taxon>Pseudonocardiaceae</taxon>
        <taxon>Saccharothrix</taxon>
    </lineage>
</organism>
<dbReference type="InterPro" id="IPR001375">
    <property type="entry name" value="Peptidase_S9_cat"/>
</dbReference>
<dbReference type="Pfam" id="PF00326">
    <property type="entry name" value="Peptidase_S9"/>
    <property type="match status" value="2"/>
</dbReference>
<sequence>MSRCSPASENGNAMPRTCAIDDLWADRVPSHPAISADGTRAVFVRGSLDRDGDRVVLGGAWSPDGKRLAVVTLGAYPDPTAPLVVDTAFHKADGLGRFGGLRLDLVVLDVVVLDVAFGELTRPVTGLPVIDGVTWSPDGTTIAYVTHRDDRWDTTFTGAVETVEVAAPELDRGVHAGPGGAADQAVPLRFTPDGRTLYFAVRDQGLTHLHAVDWSTPDAPARRVFGSTTESLNGLAVAGTGRPATILSTVDSFPEVVLLDGTRVVHRTALSGNGPARLIPWGYSYGGYATCYLTSHHPEVFAAAVAGGVVSDLAALRAASPIAKVREVTAPTLLLHAADDQRCPVGQSEQWFVGPRETGVPTRLVLYPGASHLFVLLGRPSQRVDYRHRLLARLAQHVR</sequence>
<dbReference type="InterPro" id="IPR011659">
    <property type="entry name" value="WD40"/>
</dbReference>
<evidence type="ECO:0000313" key="4">
    <source>
        <dbReference type="EMBL" id="CCH30099.1"/>
    </source>
</evidence>
<keyword evidence="2" id="KW-0645">Protease</keyword>
<dbReference type="PANTHER" id="PTHR42776:SF4">
    <property type="entry name" value="ACYLAMINO-ACID-RELEASING ENZYME"/>
    <property type="match status" value="1"/>
</dbReference>
<dbReference type="InterPro" id="IPR011042">
    <property type="entry name" value="6-blade_b-propeller_TolB-like"/>
</dbReference>
<dbReference type="Pfam" id="PF07676">
    <property type="entry name" value="PD40"/>
    <property type="match status" value="2"/>
</dbReference>
<keyword evidence="2" id="KW-0720">Serine protease</keyword>
<accession>K0JZP4</accession>
<evidence type="ECO:0000259" key="3">
    <source>
        <dbReference type="Pfam" id="PF00326"/>
    </source>
</evidence>
<evidence type="ECO:0000313" key="5">
    <source>
        <dbReference type="Proteomes" id="UP000006281"/>
    </source>
</evidence>
<dbReference type="KEGG" id="sesp:BN6_27870"/>
<dbReference type="Gene3D" id="3.40.50.1820">
    <property type="entry name" value="alpha/beta hydrolase"/>
    <property type="match status" value="1"/>
</dbReference>
<name>K0JZP4_SACES</name>
<dbReference type="EMBL" id="HE804045">
    <property type="protein sequence ID" value="CCH30099.1"/>
    <property type="molecule type" value="Genomic_DNA"/>
</dbReference>
<dbReference type="Proteomes" id="UP000006281">
    <property type="component" value="Chromosome"/>
</dbReference>
<dbReference type="eggNOG" id="COG0823">
    <property type="taxonomic scope" value="Bacteria"/>
</dbReference>
<dbReference type="SUPFAM" id="SSF82171">
    <property type="entry name" value="DPP6 N-terminal domain-like"/>
    <property type="match status" value="1"/>
</dbReference>
<gene>
    <name evidence="4" type="ordered locus">BN6_27870</name>
</gene>
<dbReference type="GO" id="GO:0006508">
    <property type="term" value="P:proteolysis"/>
    <property type="evidence" value="ECO:0007669"/>
    <property type="project" value="InterPro"/>
</dbReference>
<keyword evidence="5" id="KW-1185">Reference proteome</keyword>
<reference evidence="4 5" key="1">
    <citation type="journal article" date="2012" name="BMC Genomics">
        <title>Complete genome sequence of Saccharothrix espanaensis DSM 44229T and comparison to the other completely sequenced Pseudonocardiaceae.</title>
        <authorList>
            <person name="Strobel T."/>
            <person name="Al-Dilaimi A."/>
            <person name="Blom J."/>
            <person name="Gessner A."/>
            <person name="Kalinowski J."/>
            <person name="Luzhetska M."/>
            <person name="Puhler A."/>
            <person name="Szczepanowski R."/>
            <person name="Bechthold A."/>
            <person name="Ruckert C."/>
        </authorList>
    </citation>
    <scope>NUCLEOTIDE SEQUENCE [LARGE SCALE GENOMIC DNA]</scope>
    <source>
        <strain evidence="5">ATCC 51144 / DSM 44229 / JCM 9112 / NBRC 15066 / NRRL 15764</strain>
    </source>
</reference>
<dbReference type="PATRIC" id="fig|1179773.3.peg.2785"/>
<dbReference type="InterPro" id="IPR029058">
    <property type="entry name" value="AB_hydrolase_fold"/>
</dbReference>